<reference evidence="1 2" key="1">
    <citation type="submission" date="2011-11" db="EMBL/GenBank/DDBJ databases">
        <authorList>
            <person name="Weinstock G."/>
            <person name="Sodergren E."/>
            <person name="Clifton S."/>
            <person name="Fulton L."/>
            <person name="Fulton B."/>
            <person name="Courtney L."/>
            <person name="Fronick C."/>
            <person name="Harrison M."/>
            <person name="Strong C."/>
            <person name="Farmer C."/>
            <person name="Delahaunty K."/>
            <person name="Markovic C."/>
            <person name="Hall O."/>
            <person name="Minx P."/>
            <person name="Tomlinson C."/>
            <person name="Mitreva M."/>
            <person name="Hou S."/>
            <person name="Chen J."/>
            <person name="Wollam A."/>
            <person name="Pepin K.H."/>
            <person name="Johnson M."/>
            <person name="Bhonagiri V."/>
            <person name="Zhang X."/>
            <person name="Suruliraj S."/>
            <person name="Warren W."/>
            <person name="Chinwalla A."/>
            <person name="Mardis E.R."/>
            <person name="Wilson R.K."/>
        </authorList>
    </citation>
    <scope>NUCLEOTIDE SEQUENCE [LARGE SCALE GENOMIC DNA]</scope>
    <source>
        <strain evidence="1 2">YIT 11816</strain>
    </source>
</reference>
<proteinExistence type="predicted"/>
<evidence type="ECO:0000313" key="2">
    <source>
        <dbReference type="Proteomes" id="UP000004956"/>
    </source>
</evidence>
<name>H3KFN7_9BURK</name>
<protein>
    <submittedName>
        <fullName evidence="1">Uncharacterized protein</fullName>
    </submittedName>
</protein>
<dbReference type="Proteomes" id="UP000004956">
    <property type="component" value="Unassembled WGS sequence"/>
</dbReference>
<accession>H3KFN7</accession>
<sequence length="319" mass="35088">HPKDVDLPTGAIMTAEERAVMARIVERVYRNPKVLHQTSMRDQFATAGSELWSMAVGNVLPPVFMLDFETMIRDLVRSDLQDPDSLVSKVLLTPELAIEVRTELAETRGCWFLNPDGSLKRGALFFWAIDDEARAWSLDLSEDGRSLFRTEGAGPIDAEPWVRLTREDLTRALDDGRLQPALYLFVVSVAVTHGLNTGGGVYQIEYVPAMACGTRRALHAVGDHSDPYAESDFTTGMLPIGIRAPSTQSLLKTIPAGAFEVIARGGLKPETVAAMRGTTVRRAFLPALAYHYEDLVPEAERTDEWLASLAVPAPIVLDD</sequence>
<dbReference type="EMBL" id="AFBQ01000231">
    <property type="protein sequence ID" value="EHY31072.1"/>
    <property type="molecule type" value="Genomic_DNA"/>
</dbReference>
<organism evidence="1 2">
    <name type="scientific">Sutterella parvirubra YIT 11816</name>
    <dbReference type="NCBI Taxonomy" id="762967"/>
    <lineage>
        <taxon>Bacteria</taxon>
        <taxon>Pseudomonadati</taxon>
        <taxon>Pseudomonadota</taxon>
        <taxon>Betaproteobacteria</taxon>
        <taxon>Burkholderiales</taxon>
        <taxon>Sutterellaceae</taxon>
        <taxon>Sutterella</taxon>
    </lineage>
</organism>
<dbReference type="PATRIC" id="fig|762967.3.peg.1225"/>
<feature type="non-terminal residue" evidence="1">
    <location>
        <position position="1"/>
    </location>
</feature>
<dbReference type="RefSeq" id="WP_008542576.1">
    <property type="nucleotide sequence ID" value="NZ_JH604983.1"/>
</dbReference>
<keyword evidence="2" id="KW-1185">Reference proteome</keyword>
<evidence type="ECO:0000313" key="1">
    <source>
        <dbReference type="EMBL" id="EHY31072.1"/>
    </source>
</evidence>
<comment type="caution">
    <text evidence="1">The sequence shown here is derived from an EMBL/GenBank/DDBJ whole genome shotgun (WGS) entry which is preliminary data.</text>
</comment>
<gene>
    <name evidence="1" type="ORF">HMPREF9440_01556</name>
</gene>
<dbReference type="AlphaFoldDB" id="H3KFN7"/>
<dbReference type="HOGENOM" id="CLU_870249_0_0_4"/>